<feature type="transmembrane region" description="Helical" evidence="5">
    <location>
        <begin position="12"/>
        <end position="37"/>
    </location>
</feature>
<dbReference type="AlphaFoldDB" id="A0A7S3D753"/>
<dbReference type="FunFam" id="3.10.120.10:FF:000007">
    <property type="entry name" value="Sulfite oxidase, mitochondrial"/>
    <property type="match status" value="1"/>
</dbReference>
<keyword evidence="1" id="KW-0349">Heme</keyword>
<keyword evidence="2" id="KW-0479">Metal-binding</keyword>
<comment type="similarity">
    <text evidence="4">Belongs to the cytochrome b5 family.</text>
</comment>
<protein>
    <recommendedName>
        <fullName evidence="6">Cytochrome b5 heme-binding domain-containing protein</fullName>
    </recommendedName>
</protein>
<dbReference type="GO" id="GO:0046872">
    <property type="term" value="F:metal ion binding"/>
    <property type="evidence" value="ECO:0007669"/>
    <property type="project" value="UniProtKB-KW"/>
</dbReference>
<dbReference type="InterPro" id="IPR036400">
    <property type="entry name" value="Cyt_B5-like_heme/steroid_sf"/>
</dbReference>
<evidence type="ECO:0000313" key="7">
    <source>
        <dbReference type="EMBL" id="CAE0248586.1"/>
    </source>
</evidence>
<dbReference type="SMART" id="SM01117">
    <property type="entry name" value="Cyt-b5"/>
    <property type="match status" value="1"/>
</dbReference>
<dbReference type="PANTHER" id="PTHR19359:SF95">
    <property type="entry name" value="CYTOCHROME B5 TYPE B"/>
    <property type="match status" value="1"/>
</dbReference>
<keyword evidence="5" id="KW-0472">Membrane</keyword>
<dbReference type="GO" id="GO:0020037">
    <property type="term" value="F:heme binding"/>
    <property type="evidence" value="ECO:0007669"/>
    <property type="project" value="TreeGrafter"/>
</dbReference>
<sequence>MDFATIVDAEIINVGGISITGRLVLTSLIGLLAIFFLTRRKSSSNDSSKTTKDKSKKIFTRNEVAKHNKKDDCWLIYKNRVFDVTSYVPEHKGGDTILKNAGRDSTDGVDGPQHPLFVVELLEEFYIGDLAK</sequence>
<gene>
    <name evidence="7" type="ORF">PBIL07802_LOCUS10782</name>
</gene>
<dbReference type="InterPro" id="IPR050668">
    <property type="entry name" value="Cytochrome_b5"/>
</dbReference>
<evidence type="ECO:0000256" key="5">
    <source>
        <dbReference type="SAM" id="Phobius"/>
    </source>
</evidence>
<dbReference type="PANTHER" id="PTHR19359">
    <property type="entry name" value="CYTOCHROME B5"/>
    <property type="match status" value="1"/>
</dbReference>
<dbReference type="InterPro" id="IPR001199">
    <property type="entry name" value="Cyt_B5-like_heme/steroid-bd"/>
</dbReference>
<dbReference type="Gene3D" id="3.10.120.10">
    <property type="entry name" value="Cytochrome b5-like heme/steroid binding domain"/>
    <property type="match status" value="1"/>
</dbReference>
<dbReference type="EMBL" id="HBIB01016662">
    <property type="protein sequence ID" value="CAE0248586.1"/>
    <property type="molecule type" value="Transcribed_RNA"/>
</dbReference>
<proteinExistence type="inferred from homology"/>
<feature type="domain" description="Cytochrome b5 heme-binding" evidence="6">
    <location>
        <begin position="56"/>
        <end position="131"/>
    </location>
</feature>
<evidence type="ECO:0000256" key="1">
    <source>
        <dbReference type="ARBA" id="ARBA00022617"/>
    </source>
</evidence>
<dbReference type="GO" id="GO:0016020">
    <property type="term" value="C:membrane"/>
    <property type="evidence" value="ECO:0007669"/>
    <property type="project" value="TreeGrafter"/>
</dbReference>
<evidence type="ECO:0000259" key="6">
    <source>
        <dbReference type="PROSITE" id="PS50255"/>
    </source>
</evidence>
<organism evidence="7">
    <name type="scientific">Palpitomonas bilix</name>
    <dbReference type="NCBI Taxonomy" id="652834"/>
    <lineage>
        <taxon>Eukaryota</taxon>
        <taxon>Eukaryota incertae sedis</taxon>
    </lineage>
</organism>
<dbReference type="Pfam" id="PF00173">
    <property type="entry name" value="Cyt-b5"/>
    <property type="match status" value="1"/>
</dbReference>
<dbReference type="SUPFAM" id="SSF55856">
    <property type="entry name" value="Cytochrome b5-like heme/steroid binding domain"/>
    <property type="match status" value="1"/>
</dbReference>
<evidence type="ECO:0000256" key="2">
    <source>
        <dbReference type="ARBA" id="ARBA00022723"/>
    </source>
</evidence>
<keyword evidence="5" id="KW-1133">Transmembrane helix</keyword>
<reference evidence="7" key="1">
    <citation type="submission" date="2021-01" db="EMBL/GenBank/DDBJ databases">
        <authorList>
            <person name="Corre E."/>
            <person name="Pelletier E."/>
            <person name="Niang G."/>
            <person name="Scheremetjew M."/>
            <person name="Finn R."/>
            <person name="Kale V."/>
            <person name="Holt S."/>
            <person name="Cochrane G."/>
            <person name="Meng A."/>
            <person name="Brown T."/>
            <person name="Cohen L."/>
        </authorList>
    </citation>
    <scope>NUCLEOTIDE SEQUENCE</scope>
    <source>
        <strain evidence="7">NIES-2562</strain>
    </source>
</reference>
<evidence type="ECO:0000256" key="3">
    <source>
        <dbReference type="ARBA" id="ARBA00023004"/>
    </source>
</evidence>
<keyword evidence="3" id="KW-0408">Iron</keyword>
<keyword evidence="5" id="KW-0812">Transmembrane</keyword>
<dbReference type="PROSITE" id="PS50255">
    <property type="entry name" value="CYTOCHROME_B5_2"/>
    <property type="match status" value="1"/>
</dbReference>
<name>A0A7S3D753_9EUKA</name>
<evidence type="ECO:0000256" key="4">
    <source>
        <dbReference type="ARBA" id="ARBA00038168"/>
    </source>
</evidence>
<accession>A0A7S3D753</accession>